<sequence>MGKILPIIFIFLILFNTLMAQLSFSKDWRAGGKRSSPSSSIESCDLNRLASLLETLIKEAEKLTQCTRRLNAIDGLTDIFQR</sequence>
<evidence type="ECO:0000256" key="2">
    <source>
        <dbReference type="ARBA" id="ARBA00022525"/>
    </source>
</evidence>
<dbReference type="Proteomes" id="UP000015104">
    <property type="component" value="Unassembled WGS sequence"/>
</dbReference>
<keyword evidence="3 4" id="KW-0732">Signal</keyword>
<keyword evidence="6" id="KW-1185">Reference proteome</keyword>
<dbReference type="EMBL" id="CAEY01000383">
    <property type="status" value="NOT_ANNOTATED_CDS"/>
    <property type="molecule type" value="Genomic_DNA"/>
</dbReference>
<dbReference type="EnsemblMetazoa" id="tetur18g02230.1">
    <property type="protein sequence ID" value="tetur18g02230.1"/>
    <property type="gene ID" value="tetur18g02230"/>
</dbReference>
<dbReference type="GO" id="GO:0005576">
    <property type="term" value="C:extracellular region"/>
    <property type="evidence" value="ECO:0007669"/>
    <property type="project" value="UniProtKB-SubCell"/>
</dbReference>
<evidence type="ECO:0000256" key="3">
    <source>
        <dbReference type="ARBA" id="ARBA00022729"/>
    </source>
</evidence>
<dbReference type="Pfam" id="PF06377">
    <property type="entry name" value="Adipokin_hormo"/>
    <property type="match status" value="1"/>
</dbReference>
<keyword evidence="2" id="KW-0964">Secreted</keyword>
<reference evidence="5" key="2">
    <citation type="submission" date="2015-06" db="UniProtKB">
        <authorList>
            <consortium name="EnsemblMetazoa"/>
        </authorList>
    </citation>
    <scope>IDENTIFICATION</scope>
</reference>
<accession>T1KR46</accession>
<protein>
    <submittedName>
        <fullName evidence="5">Uncharacterized protein</fullName>
    </submittedName>
</protein>
<comment type="subcellular location">
    <subcellularLocation>
        <location evidence="1">Secreted</location>
    </subcellularLocation>
</comment>
<feature type="chain" id="PRO_5004591846" evidence="4">
    <location>
        <begin position="21"/>
        <end position="82"/>
    </location>
</feature>
<feature type="signal peptide" evidence="4">
    <location>
        <begin position="1"/>
        <end position="20"/>
    </location>
</feature>
<dbReference type="InterPro" id="IPR010475">
    <property type="entry name" value="AKH/RPCH_hormone"/>
</dbReference>
<proteinExistence type="predicted"/>
<name>T1KR46_TETUR</name>
<dbReference type="GO" id="GO:0005179">
    <property type="term" value="F:hormone activity"/>
    <property type="evidence" value="ECO:0007669"/>
    <property type="project" value="InterPro"/>
</dbReference>
<evidence type="ECO:0000256" key="1">
    <source>
        <dbReference type="ARBA" id="ARBA00004613"/>
    </source>
</evidence>
<dbReference type="AlphaFoldDB" id="T1KR46"/>
<dbReference type="HOGENOM" id="CLU_2561243_0_0_1"/>
<evidence type="ECO:0000256" key="4">
    <source>
        <dbReference type="SAM" id="SignalP"/>
    </source>
</evidence>
<evidence type="ECO:0000313" key="5">
    <source>
        <dbReference type="EnsemblMetazoa" id="tetur18g02230.1"/>
    </source>
</evidence>
<reference evidence="6" key="1">
    <citation type="submission" date="2011-08" db="EMBL/GenBank/DDBJ databases">
        <authorList>
            <person name="Rombauts S."/>
        </authorList>
    </citation>
    <scope>NUCLEOTIDE SEQUENCE</scope>
    <source>
        <strain evidence="6">London</strain>
    </source>
</reference>
<organism evidence="5 6">
    <name type="scientific">Tetranychus urticae</name>
    <name type="common">Two-spotted spider mite</name>
    <dbReference type="NCBI Taxonomy" id="32264"/>
    <lineage>
        <taxon>Eukaryota</taxon>
        <taxon>Metazoa</taxon>
        <taxon>Ecdysozoa</taxon>
        <taxon>Arthropoda</taxon>
        <taxon>Chelicerata</taxon>
        <taxon>Arachnida</taxon>
        <taxon>Acari</taxon>
        <taxon>Acariformes</taxon>
        <taxon>Trombidiformes</taxon>
        <taxon>Prostigmata</taxon>
        <taxon>Eleutherengona</taxon>
        <taxon>Raphignathae</taxon>
        <taxon>Tetranychoidea</taxon>
        <taxon>Tetranychidae</taxon>
        <taxon>Tetranychus</taxon>
    </lineage>
</organism>
<evidence type="ECO:0000313" key="6">
    <source>
        <dbReference type="Proteomes" id="UP000015104"/>
    </source>
</evidence>